<evidence type="ECO:0000313" key="4">
    <source>
        <dbReference type="EMBL" id="KAK3779904.1"/>
    </source>
</evidence>
<evidence type="ECO:0000313" key="5">
    <source>
        <dbReference type="Proteomes" id="UP001283361"/>
    </source>
</evidence>
<accession>A0AAE1A1Y5</accession>
<feature type="domain" description="Reverse transcriptase" evidence="3">
    <location>
        <begin position="15"/>
        <end position="103"/>
    </location>
</feature>
<gene>
    <name evidence="4" type="ORF">RRG08_054158</name>
</gene>
<comment type="caution">
    <text evidence="4">The sequence shown here is derived from an EMBL/GenBank/DDBJ whole genome shotgun (WGS) entry which is preliminary data.</text>
</comment>
<dbReference type="InterPro" id="IPR000477">
    <property type="entry name" value="RT_dom"/>
</dbReference>
<protein>
    <recommendedName>
        <fullName evidence="3">Reverse transcriptase domain-containing protein</fullName>
    </recommendedName>
</protein>
<keyword evidence="5" id="KW-1185">Reference proteome</keyword>
<dbReference type="AlphaFoldDB" id="A0AAE1A1Y5"/>
<evidence type="ECO:0000259" key="3">
    <source>
        <dbReference type="Pfam" id="PF00078"/>
    </source>
</evidence>
<keyword evidence="2" id="KW-1133">Transmembrane helix</keyword>
<keyword evidence="2" id="KW-0472">Membrane</keyword>
<dbReference type="Pfam" id="PF00078">
    <property type="entry name" value="RVT_1"/>
    <property type="match status" value="1"/>
</dbReference>
<sequence length="278" mass="31051">MRSSTNSYTADWINLEIGIAMGCTISPILFIMAIKVILKAAEYSAGQANLGGGWYMPPLKAFKDDTTIICSNEDETRRMLESLDVVMVWCRMIFKQKKTSGLSVKKGKIDATTTFTVANQQIPTISQEPVKSLERWYDSSMKDTKRGLETKELATESLLAINRCGLPDQLSQRISARSPALKRKSGTVGKERGPHMPAMPRQTAEHALGSCTIALSQGRYTWRHKRVLQEHAAIISTAKRETTLPKINALIFITEGGAKSWHGRPMRTTKEKNPIRRL</sequence>
<proteinExistence type="predicted"/>
<evidence type="ECO:0000256" key="2">
    <source>
        <dbReference type="SAM" id="Phobius"/>
    </source>
</evidence>
<name>A0AAE1A1Y5_9GAST</name>
<feature type="region of interest" description="Disordered" evidence="1">
    <location>
        <begin position="177"/>
        <end position="203"/>
    </location>
</feature>
<reference evidence="4" key="1">
    <citation type="journal article" date="2023" name="G3 (Bethesda)">
        <title>A reference genome for the long-term kleptoplast-retaining sea slug Elysia crispata morphotype clarki.</title>
        <authorList>
            <person name="Eastman K.E."/>
            <person name="Pendleton A.L."/>
            <person name="Shaikh M.A."/>
            <person name="Suttiyut T."/>
            <person name="Ogas R."/>
            <person name="Tomko P."/>
            <person name="Gavelis G."/>
            <person name="Widhalm J.R."/>
            <person name="Wisecaver J.H."/>
        </authorList>
    </citation>
    <scope>NUCLEOTIDE SEQUENCE</scope>
    <source>
        <strain evidence="4">ECLA1</strain>
    </source>
</reference>
<dbReference type="EMBL" id="JAWDGP010002797">
    <property type="protein sequence ID" value="KAK3779904.1"/>
    <property type="molecule type" value="Genomic_DNA"/>
</dbReference>
<organism evidence="4 5">
    <name type="scientific">Elysia crispata</name>
    <name type="common">lettuce slug</name>
    <dbReference type="NCBI Taxonomy" id="231223"/>
    <lineage>
        <taxon>Eukaryota</taxon>
        <taxon>Metazoa</taxon>
        <taxon>Spiralia</taxon>
        <taxon>Lophotrochozoa</taxon>
        <taxon>Mollusca</taxon>
        <taxon>Gastropoda</taxon>
        <taxon>Heterobranchia</taxon>
        <taxon>Euthyneura</taxon>
        <taxon>Panpulmonata</taxon>
        <taxon>Sacoglossa</taxon>
        <taxon>Placobranchoidea</taxon>
        <taxon>Plakobranchidae</taxon>
        <taxon>Elysia</taxon>
    </lineage>
</organism>
<dbReference type="Proteomes" id="UP001283361">
    <property type="component" value="Unassembled WGS sequence"/>
</dbReference>
<feature type="transmembrane region" description="Helical" evidence="2">
    <location>
        <begin position="12"/>
        <end position="34"/>
    </location>
</feature>
<keyword evidence="2" id="KW-0812">Transmembrane</keyword>
<evidence type="ECO:0000256" key="1">
    <source>
        <dbReference type="SAM" id="MobiDB-lite"/>
    </source>
</evidence>